<keyword evidence="1" id="KW-0472">Membrane</keyword>
<organism evidence="2 3">
    <name type="scientific">Candidatus Methylobacter oryzae</name>
    <dbReference type="NCBI Taxonomy" id="2497749"/>
    <lineage>
        <taxon>Bacteria</taxon>
        <taxon>Pseudomonadati</taxon>
        <taxon>Pseudomonadota</taxon>
        <taxon>Gammaproteobacteria</taxon>
        <taxon>Methylococcales</taxon>
        <taxon>Methylococcaceae</taxon>
        <taxon>Methylobacter</taxon>
    </lineage>
</organism>
<dbReference type="EMBL" id="RYFG02000114">
    <property type="protein sequence ID" value="TRW91223.1"/>
    <property type="molecule type" value="Genomic_DNA"/>
</dbReference>
<keyword evidence="1" id="KW-0812">Transmembrane</keyword>
<evidence type="ECO:0008006" key="4">
    <source>
        <dbReference type="Google" id="ProtNLM"/>
    </source>
</evidence>
<evidence type="ECO:0000313" key="2">
    <source>
        <dbReference type="EMBL" id="TRW91223.1"/>
    </source>
</evidence>
<evidence type="ECO:0000313" key="3">
    <source>
        <dbReference type="Proteomes" id="UP000733744"/>
    </source>
</evidence>
<proteinExistence type="predicted"/>
<keyword evidence="1" id="KW-1133">Transmembrane helix</keyword>
<keyword evidence="3" id="KW-1185">Reference proteome</keyword>
<dbReference type="Proteomes" id="UP000733744">
    <property type="component" value="Unassembled WGS sequence"/>
</dbReference>
<dbReference type="RefSeq" id="WP_127027763.1">
    <property type="nucleotide sequence ID" value="NZ_RYFG02000114.1"/>
</dbReference>
<accession>A0ABY3C714</accession>
<feature type="transmembrane region" description="Helical" evidence="1">
    <location>
        <begin position="33"/>
        <end position="52"/>
    </location>
</feature>
<sequence length="281" mass="33249">MSKNSKFYKYFFIALLKKYIPINRPTKTNTLRYLILFCILLSISVFSFSYFSNWYKNTGVIDGLITELHGIIVELFVLTILLDWILKIREELRFKEPRAFAYAKAYSAIDNCLDALVDEYRSKGEKQYVYFSGNMEISRKLDIIYCLNPTLSNIEEIIIKTQGHNYFLENYINKVIIFKENLSLILTNYLYLMEPEIIHNIQTILEKASNVTEKSNEQTKNDFNMEVAREFMKNSESLIYYLFKAKSSLEAVADIIQTRAEHSAAMKIEREKWRKKYEELH</sequence>
<feature type="transmembrane region" description="Helical" evidence="1">
    <location>
        <begin position="64"/>
        <end position="86"/>
    </location>
</feature>
<comment type="caution">
    <text evidence="2">The sequence shown here is derived from an EMBL/GenBank/DDBJ whole genome shotgun (WGS) entry which is preliminary data.</text>
</comment>
<gene>
    <name evidence="2" type="ORF">EKO24_017570</name>
</gene>
<evidence type="ECO:0000256" key="1">
    <source>
        <dbReference type="SAM" id="Phobius"/>
    </source>
</evidence>
<protein>
    <recommendedName>
        <fullName evidence="4">DUF4760 domain-containing protein</fullName>
    </recommendedName>
</protein>
<name>A0ABY3C714_9GAMM</name>
<reference evidence="2 3" key="1">
    <citation type="journal article" date="2019" name="Antonie Van Leeuwenhoek">
        <title>Description of 'Ca. Methylobacter oryzae' KRF1, a novel species from the environmentally important Methylobacter clade 2.</title>
        <authorList>
            <person name="Khatri K."/>
            <person name="Mohite J.A."/>
            <person name="Pandit P.S."/>
            <person name="Bahulikar R."/>
            <person name="Rahalkar M.C."/>
        </authorList>
    </citation>
    <scope>NUCLEOTIDE SEQUENCE [LARGE SCALE GENOMIC DNA]</scope>
    <source>
        <strain evidence="2 3">KRF1</strain>
    </source>
</reference>